<accession>A0AAD3TLX0</accession>
<protein>
    <submittedName>
        <fullName evidence="1">Uncharacterized protein</fullName>
    </submittedName>
</protein>
<evidence type="ECO:0000313" key="1">
    <source>
        <dbReference type="EMBL" id="GMH31519.1"/>
    </source>
</evidence>
<proteinExistence type="predicted"/>
<dbReference type="Proteomes" id="UP001279734">
    <property type="component" value="Unassembled WGS sequence"/>
</dbReference>
<evidence type="ECO:0000313" key="2">
    <source>
        <dbReference type="Proteomes" id="UP001279734"/>
    </source>
</evidence>
<comment type="caution">
    <text evidence="1">The sequence shown here is derived from an EMBL/GenBank/DDBJ whole genome shotgun (WGS) entry which is preliminary data.</text>
</comment>
<reference evidence="1" key="1">
    <citation type="submission" date="2023-05" db="EMBL/GenBank/DDBJ databases">
        <title>Nepenthes gracilis genome sequencing.</title>
        <authorList>
            <person name="Fukushima K."/>
        </authorList>
    </citation>
    <scope>NUCLEOTIDE SEQUENCE</scope>
    <source>
        <strain evidence="1">SING2019-196</strain>
    </source>
</reference>
<organism evidence="1 2">
    <name type="scientific">Nepenthes gracilis</name>
    <name type="common">Slender pitcher plant</name>
    <dbReference type="NCBI Taxonomy" id="150966"/>
    <lineage>
        <taxon>Eukaryota</taxon>
        <taxon>Viridiplantae</taxon>
        <taxon>Streptophyta</taxon>
        <taxon>Embryophyta</taxon>
        <taxon>Tracheophyta</taxon>
        <taxon>Spermatophyta</taxon>
        <taxon>Magnoliopsida</taxon>
        <taxon>eudicotyledons</taxon>
        <taxon>Gunneridae</taxon>
        <taxon>Pentapetalae</taxon>
        <taxon>Caryophyllales</taxon>
        <taxon>Nepenthaceae</taxon>
        <taxon>Nepenthes</taxon>
    </lineage>
</organism>
<keyword evidence="2" id="KW-1185">Reference proteome</keyword>
<name>A0AAD3TLX0_NEPGR</name>
<gene>
    <name evidence="1" type="ORF">Nepgr_033362</name>
</gene>
<sequence length="110" mass="12119">METTFKFCSKCSLVVLDDFTAIKSSYEVSGEAMKKRLLRSYLTVFKVATSPISTAKVASLLAIMGKISMSVSLRGWTVSLTRPLAHLQCGVQGFISRDLEPHPLQPFATF</sequence>
<dbReference type="EMBL" id="BSYO01000040">
    <property type="protein sequence ID" value="GMH31519.1"/>
    <property type="molecule type" value="Genomic_DNA"/>
</dbReference>
<dbReference type="AlphaFoldDB" id="A0AAD3TLX0"/>